<accession>A0A1S2LI68</accession>
<dbReference type="RefSeq" id="WP_071317796.1">
    <property type="nucleotide sequence ID" value="NZ_CP063356.2"/>
</dbReference>
<organism evidence="2 4">
    <name type="scientific">Anaerobacillus isosaccharinicus</name>
    <dbReference type="NCBI Taxonomy" id="1532552"/>
    <lineage>
        <taxon>Bacteria</taxon>
        <taxon>Bacillati</taxon>
        <taxon>Bacillota</taxon>
        <taxon>Bacilli</taxon>
        <taxon>Bacillales</taxon>
        <taxon>Bacillaceae</taxon>
        <taxon>Anaerobacillus</taxon>
    </lineage>
</organism>
<gene>
    <name evidence="3" type="ORF">AWH56_023145</name>
    <name evidence="2" type="ORF">AWH56_14745</name>
</gene>
<evidence type="ECO:0000313" key="4">
    <source>
        <dbReference type="Proteomes" id="UP000180175"/>
    </source>
</evidence>
<reference evidence="2 4" key="1">
    <citation type="submission" date="2016-10" db="EMBL/GenBank/DDBJ databases">
        <title>Draft genome sequences of four alkaliphilic bacteria belonging to the Anaerobacillus genus.</title>
        <authorList>
            <person name="Bassil N.M."/>
            <person name="Lloyd J.R."/>
        </authorList>
    </citation>
    <scope>NUCLEOTIDE SEQUENCE [LARGE SCALE GENOMIC DNA]</scope>
    <source>
        <strain evidence="2 4">NB2006</strain>
    </source>
</reference>
<evidence type="ECO:0000256" key="1">
    <source>
        <dbReference type="SAM" id="Phobius"/>
    </source>
</evidence>
<dbReference type="KEGG" id="aia:AWH56_023145"/>
<evidence type="ECO:0000313" key="2">
    <source>
        <dbReference type="EMBL" id="OIJ12219.1"/>
    </source>
</evidence>
<dbReference type="OrthoDB" id="2663636at2"/>
<reference evidence="3 4" key="3">
    <citation type="journal article" date="2019" name="Int. J. Syst. Evol. Microbiol.">
        <title>Anaerobacillus isosaccharinicus sp. nov., an alkaliphilic bacterium which degrades isosaccharinic acid.</title>
        <authorList>
            <person name="Bassil N.M."/>
            <person name="Lloyd J.R."/>
        </authorList>
    </citation>
    <scope>NUCLEOTIDE SEQUENCE [LARGE SCALE GENOMIC DNA]</scope>
    <source>
        <strain evidence="3 4">NB2006</strain>
    </source>
</reference>
<name>A0A1S2LI68_9BACI</name>
<protein>
    <submittedName>
        <fullName evidence="2">Uncharacterized protein</fullName>
    </submittedName>
</protein>
<dbReference type="EMBL" id="LQXD01000129">
    <property type="protein sequence ID" value="OIJ12219.1"/>
    <property type="molecule type" value="Genomic_DNA"/>
</dbReference>
<dbReference type="Proteomes" id="UP000180175">
    <property type="component" value="Chromosome"/>
</dbReference>
<keyword evidence="1" id="KW-0472">Membrane</keyword>
<keyword evidence="4" id="KW-1185">Reference proteome</keyword>
<sequence length="197" mass="22419">MKKVVIGGFILLSGLLTTLTIIFAAAIYASSITMWVGKSKLWYAIFGANHYGNEVSQSLHLGFPFIIGVLLSVIGLTILGQEYFNIPKNLKADNLPQKQKTNNFTEEIKESLNNFKITQEISEAEVSFIKKEYLTDGKINDVYPTPFKNYYLLDVDGELHLVVIKNNLALKVTEPHLNKKIELKDWYEQITNSKRQF</sequence>
<evidence type="ECO:0000313" key="3">
    <source>
        <dbReference type="EMBL" id="QOY35540.1"/>
    </source>
</evidence>
<keyword evidence="1" id="KW-0812">Transmembrane</keyword>
<dbReference type="EMBL" id="CP063356">
    <property type="protein sequence ID" value="QOY35540.1"/>
    <property type="molecule type" value="Genomic_DNA"/>
</dbReference>
<keyword evidence="1" id="KW-1133">Transmembrane helix</keyword>
<reference evidence="3 4" key="2">
    <citation type="journal article" date="2017" name="Genome Announc.">
        <title>Draft Genome Sequences of Four Alkaliphilic Bacteria Belonging to the Anaerobacillus Genus.</title>
        <authorList>
            <person name="Bassil N.M."/>
            <person name="Lloyd J.R."/>
        </authorList>
    </citation>
    <scope>NUCLEOTIDE SEQUENCE [LARGE SCALE GENOMIC DNA]</scope>
    <source>
        <strain evidence="3 4">NB2006</strain>
    </source>
</reference>
<proteinExistence type="predicted"/>
<feature type="transmembrane region" description="Helical" evidence="1">
    <location>
        <begin position="61"/>
        <end position="79"/>
    </location>
</feature>
<reference evidence="3" key="4">
    <citation type="submission" date="2020-10" db="EMBL/GenBank/DDBJ databases">
        <authorList>
            <person name="Bassil N.M."/>
            <person name="Lloyd J.R."/>
        </authorList>
    </citation>
    <scope>NUCLEOTIDE SEQUENCE</scope>
    <source>
        <strain evidence="3">NB2006</strain>
    </source>
</reference>
<dbReference type="AlphaFoldDB" id="A0A1S2LI68"/>